<evidence type="ECO:0000256" key="3">
    <source>
        <dbReference type="ARBA" id="ARBA00022729"/>
    </source>
</evidence>
<dbReference type="GO" id="GO:0030313">
    <property type="term" value="C:cell envelope"/>
    <property type="evidence" value="ECO:0007669"/>
    <property type="project" value="UniProtKB-SubCell"/>
</dbReference>
<evidence type="ECO:0000256" key="2">
    <source>
        <dbReference type="ARBA" id="ARBA00007639"/>
    </source>
</evidence>
<evidence type="ECO:0000256" key="4">
    <source>
        <dbReference type="SAM" id="MobiDB-lite"/>
    </source>
</evidence>
<dbReference type="Pfam" id="PF13407">
    <property type="entry name" value="Peripla_BP_4"/>
    <property type="match status" value="1"/>
</dbReference>
<dbReference type="CDD" id="cd06301">
    <property type="entry name" value="PBP1_rhizopine_binding-like"/>
    <property type="match status" value="1"/>
</dbReference>
<comment type="similarity">
    <text evidence="2">Belongs to the bacterial solute-binding protein 2 family.</text>
</comment>
<evidence type="ECO:0000256" key="1">
    <source>
        <dbReference type="ARBA" id="ARBA00004196"/>
    </source>
</evidence>
<comment type="subcellular location">
    <subcellularLocation>
        <location evidence="1">Cell envelope</location>
    </subcellularLocation>
</comment>
<evidence type="ECO:0000313" key="6">
    <source>
        <dbReference type="EMBL" id="BAM00662.1"/>
    </source>
</evidence>
<name>I0I5X4_CALAS</name>
<dbReference type="STRING" id="926550.CLDAP_26220"/>
<sequence>MIAGCPAPTTAPAVEQPAAEQPASTEVKPIKIGVSMLFDDRWLTTMRDAMTAYAASQPGVELIMVDSREDVGVQLGQVENFISQGVDAIVLVAANTDATEPMTQAIVEAGIPLVYVNRRPANLPEGVVYVGSDSIIAGRLQMEWIAEALGGEGNVVIMMGNLAQEAAQQRTAGVKEVAAKYPGITITKEQSANWDRAEGMALMENWLATGDRIDAVASNNDEMAIGALKAIEAAGKLGEIIVGGVDATADALAEMEAGRLNVTVFQNAKGQGEGAIAAAIALARGEPVEPVIWIPYELVTPENYKEYMNR</sequence>
<dbReference type="PANTHER" id="PTHR46847:SF1">
    <property type="entry name" value="D-ALLOSE-BINDING PERIPLASMIC PROTEIN-RELATED"/>
    <property type="match status" value="1"/>
</dbReference>
<evidence type="ECO:0000259" key="5">
    <source>
        <dbReference type="Pfam" id="PF13407"/>
    </source>
</evidence>
<feature type="compositionally biased region" description="Low complexity" evidence="4">
    <location>
        <begin position="1"/>
        <end position="23"/>
    </location>
</feature>
<keyword evidence="3" id="KW-0732">Signal</keyword>
<dbReference type="eggNOG" id="COG1879">
    <property type="taxonomic scope" value="Bacteria"/>
</dbReference>
<keyword evidence="7" id="KW-1185">Reference proteome</keyword>
<dbReference type="GO" id="GO:0030246">
    <property type="term" value="F:carbohydrate binding"/>
    <property type="evidence" value="ECO:0007669"/>
    <property type="project" value="UniProtKB-ARBA"/>
</dbReference>
<feature type="domain" description="Periplasmic binding protein" evidence="5">
    <location>
        <begin position="38"/>
        <end position="286"/>
    </location>
</feature>
<reference evidence="6 7" key="1">
    <citation type="submission" date="2012-02" db="EMBL/GenBank/DDBJ databases">
        <title>Complete genome sequence of Caldilinea aerophila DSM 14535 (= NBRC 102666).</title>
        <authorList>
            <person name="Oguchi A."/>
            <person name="Hosoyama A."/>
            <person name="Sekine M."/>
            <person name="Fukai R."/>
            <person name="Kato Y."/>
            <person name="Nakamura S."/>
            <person name="Hanada S."/>
            <person name="Yamazaki S."/>
            <person name="Fujita N."/>
        </authorList>
    </citation>
    <scope>NUCLEOTIDE SEQUENCE [LARGE SCALE GENOMIC DNA]</scope>
    <source>
        <strain evidence="7">DSM 14535 / JCM 11387 / NBRC 104270 / STL-6-O1</strain>
    </source>
</reference>
<dbReference type="HOGENOM" id="CLU_037628_3_1_0"/>
<organism evidence="6 7">
    <name type="scientific">Caldilinea aerophila (strain DSM 14535 / JCM 11387 / NBRC 104270 / STL-6-O1)</name>
    <dbReference type="NCBI Taxonomy" id="926550"/>
    <lineage>
        <taxon>Bacteria</taxon>
        <taxon>Bacillati</taxon>
        <taxon>Chloroflexota</taxon>
        <taxon>Caldilineae</taxon>
        <taxon>Caldilineales</taxon>
        <taxon>Caldilineaceae</taxon>
        <taxon>Caldilinea</taxon>
    </lineage>
</organism>
<dbReference type="EMBL" id="AP012337">
    <property type="protein sequence ID" value="BAM00662.1"/>
    <property type="molecule type" value="Genomic_DNA"/>
</dbReference>
<dbReference type="Gene3D" id="3.40.50.2300">
    <property type="match status" value="2"/>
</dbReference>
<dbReference type="KEGG" id="cap:CLDAP_26220"/>
<feature type="region of interest" description="Disordered" evidence="4">
    <location>
        <begin position="1"/>
        <end position="25"/>
    </location>
</feature>
<protein>
    <submittedName>
        <fullName evidence="6">Ribose ABC transporter substrate binding protein</fullName>
    </submittedName>
</protein>
<proteinExistence type="inferred from homology"/>
<dbReference type="AlphaFoldDB" id="I0I5X4"/>
<dbReference type="PATRIC" id="fig|926550.5.peg.2858"/>
<dbReference type="PANTHER" id="PTHR46847">
    <property type="entry name" value="D-ALLOSE-BINDING PERIPLASMIC PROTEIN-RELATED"/>
    <property type="match status" value="1"/>
</dbReference>
<dbReference type="OrthoDB" id="9814427at2"/>
<dbReference type="InterPro" id="IPR028082">
    <property type="entry name" value="Peripla_BP_I"/>
</dbReference>
<gene>
    <name evidence="6" type="primary">rbsB</name>
    <name evidence="6" type="ordered locus">CLDAP_26220</name>
</gene>
<dbReference type="Proteomes" id="UP000007880">
    <property type="component" value="Chromosome"/>
</dbReference>
<dbReference type="SUPFAM" id="SSF53822">
    <property type="entry name" value="Periplasmic binding protein-like I"/>
    <property type="match status" value="1"/>
</dbReference>
<dbReference type="InterPro" id="IPR025997">
    <property type="entry name" value="SBP_2_dom"/>
</dbReference>
<accession>I0I5X4</accession>
<evidence type="ECO:0000313" key="7">
    <source>
        <dbReference type="Proteomes" id="UP000007880"/>
    </source>
</evidence>